<evidence type="ECO:0000313" key="4">
    <source>
        <dbReference type="Proteomes" id="UP000447873"/>
    </source>
</evidence>
<name>A0A8H3YRS3_VENIN</name>
<protein>
    <recommendedName>
        <fullName evidence="6">Secreted protein</fullName>
    </recommendedName>
</protein>
<keyword evidence="1" id="KW-0732">Signal</keyword>
<evidence type="ECO:0008006" key="6">
    <source>
        <dbReference type="Google" id="ProtNLM"/>
    </source>
</evidence>
<sequence length="122" mass="13271">MLHYSLIVCFFSAVAWAESHTERTATGFIVPRSINIQFSSTKSTTSAPIPAPSCLPESNHFDLRQNSPDTVHTESTVTCCLVKARNAAPTGSLFALDSENAERKVHDQIPMPVPTTLATVVR</sequence>
<dbReference type="Proteomes" id="UP000447873">
    <property type="component" value="Unassembled WGS sequence"/>
</dbReference>
<dbReference type="AlphaFoldDB" id="A0A8H3YRS3"/>
<evidence type="ECO:0000313" key="5">
    <source>
        <dbReference type="Proteomes" id="UP000490939"/>
    </source>
</evidence>
<dbReference type="EMBL" id="WNWR01000935">
    <property type="protein sequence ID" value="KAE9967121.1"/>
    <property type="molecule type" value="Genomic_DNA"/>
</dbReference>
<keyword evidence="5" id="KW-1185">Reference proteome</keyword>
<evidence type="ECO:0000313" key="2">
    <source>
        <dbReference type="EMBL" id="KAE9967121.1"/>
    </source>
</evidence>
<dbReference type="OrthoDB" id="10507550at2759"/>
<organism evidence="2 5">
    <name type="scientific">Venturia inaequalis</name>
    <name type="common">Apple scab fungus</name>
    <dbReference type="NCBI Taxonomy" id="5025"/>
    <lineage>
        <taxon>Eukaryota</taxon>
        <taxon>Fungi</taxon>
        <taxon>Dikarya</taxon>
        <taxon>Ascomycota</taxon>
        <taxon>Pezizomycotina</taxon>
        <taxon>Dothideomycetes</taxon>
        <taxon>Pleosporomycetidae</taxon>
        <taxon>Venturiales</taxon>
        <taxon>Venturiaceae</taxon>
        <taxon>Venturia</taxon>
    </lineage>
</organism>
<feature type="signal peptide" evidence="1">
    <location>
        <begin position="1"/>
        <end position="17"/>
    </location>
</feature>
<dbReference type="Proteomes" id="UP000490939">
    <property type="component" value="Unassembled WGS sequence"/>
</dbReference>
<gene>
    <name evidence="2" type="ORF">EG327_011607</name>
    <name evidence="3" type="ORF">EG328_001702</name>
</gene>
<accession>A0A8H3YRS3</accession>
<comment type="caution">
    <text evidence="2">The sequence shown here is derived from an EMBL/GenBank/DDBJ whole genome shotgun (WGS) entry which is preliminary data.</text>
</comment>
<proteinExistence type="predicted"/>
<feature type="chain" id="PRO_5044691018" description="Secreted protein" evidence="1">
    <location>
        <begin position="18"/>
        <end position="122"/>
    </location>
</feature>
<reference evidence="2 5" key="1">
    <citation type="submission" date="2019-07" db="EMBL/GenBank/DDBJ databases">
        <title>Venturia inaequalis Genome Resource.</title>
        <authorList>
            <person name="Lichtner F.J."/>
        </authorList>
    </citation>
    <scope>NUCLEOTIDE SEQUENCE [LARGE SCALE GENOMIC DNA]</scope>
    <source>
        <strain evidence="3 4">120213</strain>
        <strain evidence="2 5">DMI_063113</strain>
    </source>
</reference>
<evidence type="ECO:0000313" key="3">
    <source>
        <dbReference type="EMBL" id="KAE9978082.1"/>
    </source>
</evidence>
<dbReference type="EMBL" id="WNWS01000142">
    <property type="protein sequence ID" value="KAE9978082.1"/>
    <property type="molecule type" value="Genomic_DNA"/>
</dbReference>
<evidence type="ECO:0000256" key="1">
    <source>
        <dbReference type="SAM" id="SignalP"/>
    </source>
</evidence>